<dbReference type="AlphaFoldDB" id="A0A6N8DRG4"/>
<evidence type="ECO:0000313" key="1">
    <source>
        <dbReference type="EMBL" id="MTV33049.1"/>
    </source>
</evidence>
<accession>A0A6N8DRG4</accession>
<organism evidence="1 2">
    <name type="scientific">Rhodoblastus acidophilus</name>
    <name type="common">Rhodopseudomonas acidophila</name>
    <dbReference type="NCBI Taxonomy" id="1074"/>
    <lineage>
        <taxon>Bacteria</taxon>
        <taxon>Pseudomonadati</taxon>
        <taxon>Pseudomonadota</taxon>
        <taxon>Alphaproteobacteria</taxon>
        <taxon>Hyphomicrobiales</taxon>
        <taxon>Rhodoblastaceae</taxon>
        <taxon>Rhodoblastus</taxon>
    </lineage>
</organism>
<evidence type="ECO:0000313" key="2">
    <source>
        <dbReference type="Proteomes" id="UP000439113"/>
    </source>
</evidence>
<dbReference type="EMBL" id="WNKS01000025">
    <property type="protein sequence ID" value="MTV33049.1"/>
    <property type="molecule type" value="Genomic_DNA"/>
</dbReference>
<dbReference type="OrthoDB" id="8456292at2"/>
<gene>
    <name evidence="1" type="ORF">GJ654_18880</name>
</gene>
<comment type="caution">
    <text evidence="1">The sequence shown here is derived from an EMBL/GenBank/DDBJ whole genome shotgun (WGS) entry which is preliminary data.</text>
</comment>
<proteinExistence type="predicted"/>
<protein>
    <submittedName>
        <fullName evidence="1">Uncharacterized protein</fullName>
    </submittedName>
</protein>
<dbReference type="Proteomes" id="UP000439113">
    <property type="component" value="Unassembled WGS sequence"/>
</dbReference>
<reference evidence="1 2" key="1">
    <citation type="submission" date="2019-11" db="EMBL/GenBank/DDBJ databases">
        <title>Whole-genome sequence of a Rhodoblastus acidophilus DSM 142.</title>
        <authorList>
            <person name="Kyndt J.A."/>
            <person name="Meyer T.E."/>
        </authorList>
    </citation>
    <scope>NUCLEOTIDE SEQUENCE [LARGE SCALE GENOMIC DNA]</scope>
    <source>
        <strain evidence="1 2">DSM 142</strain>
    </source>
</reference>
<dbReference type="RefSeq" id="WP_155447730.1">
    <property type="nucleotide sequence ID" value="NZ_JAOQNR010000024.1"/>
</dbReference>
<name>A0A6N8DRG4_RHOAC</name>
<sequence length="281" mass="29579">MRTQTLNLRARTNEDFIFTRDFSQIAIAYDIPASVIRMHARISAASQAVEYGWASDSSEDGKVEFDPQTGFCVFSAPAAQMAMMPVALRYDCRIELQDGSKKAPFAGGLGFTRGVTSRGGDLSPSTLALGDTVEVLGEFSPVALPVSQTAILEAVRAAAARVTPEGLPAQFAALSPADCALVSQLLFAAIPEIVDGVVPVGGGQVVFDGSGFLTRAGGGEVPLGFTSDSWLVSLVESLPLGDQRAIAQMIVGALPNMTTDVVPVRTGQACFSRSRFCVRAR</sequence>